<dbReference type="RefSeq" id="WP_005950732.1">
    <property type="nucleotide sequence ID" value="NZ_CP136423.1"/>
</dbReference>
<evidence type="ECO:0000256" key="2">
    <source>
        <dbReference type="ARBA" id="ARBA00022692"/>
    </source>
</evidence>
<proteinExistence type="predicted"/>
<evidence type="ECO:0000256" key="3">
    <source>
        <dbReference type="ARBA" id="ARBA00022989"/>
    </source>
</evidence>
<dbReference type="GeneID" id="86822509"/>
<dbReference type="GO" id="GO:0071555">
    <property type="term" value="P:cell wall organization"/>
    <property type="evidence" value="ECO:0007669"/>
    <property type="project" value="UniProtKB-KW"/>
</dbReference>
<dbReference type="eggNOG" id="COG1559">
    <property type="taxonomic scope" value="Bacteria"/>
</dbReference>
<evidence type="ECO:0000256" key="5">
    <source>
        <dbReference type="ARBA" id="ARBA00023239"/>
    </source>
</evidence>
<evidence type="ECO:0008006" key="10">
    <source>
        <dbReference type="Google" id="ProtNLM"/>
    </source>
</evidence>
<evidence type="ECO:0000256" key="4">
    <source>
        <dbReference type="ARBA" id="ARBA00023136"/>
    </source>
</evidence>
<sequence length="137" mass="15091">MRVLKNNEGKATSEMAGSVLRILLYVCVVFLIIWAGKTAYHFGYSIFNQRAMSPEDGQEVTVVIKEGASAYQVGKTLEKKGLIEDAKVFVFQEKLSNYRGQIKAGTYILSTAYTPDRILAVLSGQSEEEDEGGTVSQ</sequence>
<organism evidence="8 9">
    <name type="scientific">Blautia hydrogenotrophica (strain DSM 10507 / JCM 14656 / S5a33)</name>
    <name type="common">Ruminococcus hydrogenotrophicus</name>
    <dbReference type="NCBI Taxonomy" id="476272"/>
    <lineage>
        <taxon>Bacteria</taxon>
        <taxon>Bacillati</taxon>
        <taxon>Bacillota</taxon>
        <taxon>Clostridia</taxon>
        <taxon>Lachnospirales</taxon>
        <taxon>Lachnospiraceae</taxon>
        <taxon>Blautia</taxon>
    </lineage>
</organism>
<dbReference type="Pfam" id="PF02618">
    <property type="entry name" value="YceG"/>
    <property type="match status" value="1"/>
</dbReference>
<dbReference type="PANTHER" id="PTHR30518:SF2">
    <property type="entry name" value="ENDOLYTIC MUREIN TRANSGLYCOSYLASE"/>
    <property type="match status" value="1"/>
</dbReference>
<dbReference type="HOGENOM" id="CLU_102866_1_1_9"/>
<dbReference type="PANTHER" id="PTHR30518">
    <property type="entry name" value="ENDOLYTIC MUREIN TRANSGLYCOSYLASE"/>
    <property type="match status" value="1"/>
</dbReference>
<evidence type="ECO:0000256" key="1">
    <source>
        <dbReference type="ARBA" id="ARBA00022475"/>
    </source>
</evidence>
<dbReference type="EMBL" id="ACBZ01000160">
    <property type="protein sequence ID" value="EEG48187.1"/>
    <property type="molecule type" value="Genomic_DNA"/>
</dbReference>
<dbReference type="InterPro" id="IPR003770">
    <property type="entry name" value="MLTG-like"/>
</dbReference>
<keyword evidence="3 7" id="KW-1133">Transmembrane helix</keyword>
<keyword evidence="1" id="KW-1003">Cell membrane</keyword>
<keyword evidence="5" id="KW-0456">Lyase</keyword>
<evidence type="ECO:0000256" key="7">
    <source>
        <dbReference type="SAM" id="Phobius"/>
    </source>
</evidence>
<dbReference type="Proteomes" id="UP000003100">
    <property type="component" value="Unassembled WGS sequence"/>
</dbReference>
<evidence type="ECO:0000313" key="8">
    <source>
        <dbReference type="EMBL" id="EEG48187.1"/>
    </source>
</evidence>
<reference evidence="8 9" key="2">
    <citation type="submission" date="2009-02" db="EMBL/GenBank/DDBJ databases">
        <title>Draft genome sequence of Blautia hydrogenotrophica DSM 10507 (Ruminococcus hydrogenotrophicus DSM 10507).</title>
        <authorList>
            <person name="Sudarsanam P."/>
            <person name="Ley R."/>
            <person name="Guruge J."/>
            <person name="Turnbaugh P.J."/>
            <person name="Mahowald M."/>
            <person name="Liep D."/>
            <person name="Gordon J."/>
        </authorList>
    </citation>
    <scope>NUCLEOTIDE SEQUENCE [LARGE SCALE GENOMIC DNA]</scope>
    <source>
        <strain evidence="9">DSM 10507 / JCM 14656 / S5a33</strain>
    </source>
</reference>
<keyword evidence="4 7" id="KW-0472">Membrane</keyword>
<dbReference type="Gene3D" id="3.30.1490.480">
    <property type="entry name" value="Endolytic murein transglycosylase"/>
    <property type="match status" value="1"/>
</dbReference>
<evidence type="ECO:0000313" key="9">
    <source>
        <dbReference type="Proteomes" id="UP000003100"/>
    </source>
</evidence>
<keyword evidence="9" id="KW-1185">Reference proteome</keyword>
<feature type="transmembrane region" description="Helical" evidence="7">
    <location>
        <begin position="20"/>
        <end position="40"/>
    </location>
</feature>
<comment type="caution">
    <text evidence="8">The sequence shown here is derived from an EMBL/GenBank/DDBJ whole genome shotgun (WGS) entry which is preliminary data.</text>
</comment>
<gene>
    <name evidence="8" type="ORF">RUMHYD_02945</name>
</gene>
<accession>C0CPZ3</accession>
<keyword evidence="2 7" id="KW-0812">Transmembrane</keyword>
<dbReference type="AlphaFoldDB" id="C0CPZ3"/>
<keyword evidence="6" id="KW-0961">Cell wall biogenesis/degradation</keyword>
<reference evidence="8 9" key="1">
    <citation type="submission" date="2009-01" db="EMBL/GenBank/DDBJ databases">
        <authorList>
            <person name="Fulton L."/>
            <person name="Clifton S."/>
            <person name="Fulton B."/>
            <person name="Xu J."/>
            <person name="Minx P."/>
            <person name="Pepin K.H."/>
            <person name="Johnson M."/>
            <person name="Bhonagiri V."/>
            <person name="Nash W.E."/>
            <person name="Mardis E.R."/>
            <person name="Wilson R.K."/>
        </authorList>
    </citation>
    <scope>NUCLEOTIDE SEQUENCE [LARGE SCALE GENOMIC DNA]</scope>
    <source>
        <strain evidence="9">DSM 10507 / JCM 14656 / S5a33</strain>
    </source>
</reference>
<protein>
    <recommendedName>
        <fullName evidence="10">YceG-like family</fullName>
    </recommendedName>
</protein>
<evidence type="ECO:0000256" key="6">
    <source>
        <dbReference type="ARBA" id="ARBA00023316"/>
    </source>
</evidence>
<name>C0CPZ3_BLAHS</name>
<dbReference type="GO" id="GO:0016829">
    <property type="term" value="F:lyase activity"/>
    <property type="evidence" value="ECO:0007669"/>
    <property type="project" value="UniProtKB-KW"/>
</dbReference>
<dbReference type="PATRIC" id="fig|476272.21.peg.1079"/>